<evidence type="ECO:0000259" key="1">
    <source>
        <dbReference type="PROSITE" id="PS51782"/>
    </source>
</evidence>
<dbReference type="InterPro" id="IPR016047">
    <property type="entry name" value="M23ase_b-sheet_dom"/>
</dbReference>
<dbReference type="CDD" id="cd12797">
    <property type="entry name" value="M23_peptidase"/>
    <property type="match status" value="1"/>
</dbReference>
<feature type="domain" description="LysM" evidence="1">
    <location>
        <begin position="54"/>
        <end position="98"/>
    </location>
</feature>
<dbReference type="InterPro" id="IPR050570">
    <property type="entry name" value="Cell_wall_metabolism_enzyme"/>
</dbReference>
<dbReference type="Pfam" id="PF01476">
    <property type="entry name" value="LysM"/>
    <property type="match status" value="1"/>
</dbReference>
<protein>
    <submittedName>
        <fullName evidence="2">M23 family metallopeptidase</fullName>
    </submittedName>
</protein>
<dbReference type="CDD" id="cd00118">
    <property type="entry name" value="LysM"/>
    <property type="match status" value="1"/>
</dbReference>
<comment type="caution">
    <text evidence="2">The sequence shown here is derived from an EMBL/GenBank/DDBJ whole genome shotgun (WGS) entry which is preliminary data.</text>
</comment>
<name>A0ABV0J3Q4_9CYAN</name>
<dbReference type="PROSITE" id="PS51782">
    <property type="entry name" value="LYSM"/>
    <property type="match status" value="1"/>
</dbReference>
<dbReference type="Pfam" id="PF01551">
    <property type="entry name" value="Peptidase_M23"/>
    <property type="match status" value="1"/>
</dbReference>
<proteinExistence type="predicted"/>
<dbReference type="EMBL" id="JAMPKM010000002">
    <property type="protein sequence ID" value="MEP0816408.1"/>
    <property type="molecule type" value="Genomic_DNA"/>
</dbReference>
<organism evidence="2 3">
    <name type="scientific">Trichocoleus desertorum GB2-A4</name>
    <dbReference type="NCBI Taxonomy" id="2933944"/>
    <lineage>
        <taxon>Bacteria</taxon>
        <taxon>Bacillati</taxon>
        <taxon>Cyanobacteriota</taxon>
        <taxon>Cyanophyceae</taxon>
        <taxon>Leptolyngbyales</taxon>
        <taxon>Trichocoleusaceae</taxon>
        <taxon>Trichocoleus</taxon>
    </lineage>
</organism>
<dbReference type="InterPro" id="IPR018392">
    <property type="entry name" value="LysM"/>
</dbReference>
<evidence type="ECO:0000313" key="3">
    <source>
        <dbReference type="Proteomes" id="UP001464891"/>
    </source>
</evidence>
<dbReference type="SMART" id="SM00257">
    <property type="entry name" value="LysM"/>
    <property type="match status" value="1"/>
</dbReference>
<dbReference type="InterPro" id="IPR011055">
    <property type="entry name" value="Dup_hybrid_motif"/>
</dbReference>
<dbReference type="RefSeq" id="WP_190433753.1">
    <property type="nucleotide sequence ID" value="NZ_JAMPKM010000002.1"/>
</dbReference>
<keyword evidence="3" id="KW-1185">Reference proteome</keyword>
<gene>
    <name evidence="2" type="ORF">NC998_04790</name>
</gene>
<dbReference type="PANTHER" id="PTHR21666">
    <property type="entry name" value="PEPTIDASE-RELATED"/>
    <property type="match status" value="1"/>
</dbReference>
<dbReference type="PANTHER" id="PTHR21666:SF290">
    <property type="entry name" value="PEPTIDASE M23 DOMAIN PROTEIN"/>
    <property type="match status" value="1"/>
</dbReference>
<dbReference type="Proteomes" id="UP001464891">
    <property type="component" value="Unassembled WGS sequence"/>
</dbReference>
<sequence>MSFSRWFALPTLLWLTWYPLNSSAATPEVRSGIRPGAIAQTSSLCPKPALERLTRYKVKSGETLESIAQKYNLIPATLMGFNPSLRSGKATPGAEIVIPPYNGVQVSVPAGQTWRDVAATYKVRADVLFEVNGCSAKPATVFVPGVNWSPVGSAPPSISPKDRDNYGLTSYPLPTTATVLLGYGWRLQPAIAQVAFHSGIDLAAPVGTNVLAAGDGVVAFADQQGSYGSLVVINHAGGRQSRYAQLGSIKVKAGQTVKKGALVGTVGTTGTPSSKATHLHFEVRYNSNLGWVAEDPEPYIQGMKVAKQ</sequence>
<dbReference type="Gene3D" id="2.70.70.10">
    <property type="entry name" value="Glucose Permease (Domain IIA)"/>
    <property type="match status" value="1"/>
</dbReference>
<evidence type="ECO:0000313" key="2">
    <source>
        <dbReference type="EMBL" id="MEP0816408.1"/>
    </source>
</evidence>
<dbReference type="Gene3D" id="3.10.350.10">
    <property type="entry name" value="LysM domain"/>
    <property type="match status" value="1"/>
</dbReference>
<accession>A0ABV0J3Q4</accession>
<dbReference type="SUPFAM" id="SSF51261">
    <property type="entry name" value="Duplicated hybrid motif"/>
    <property type="match status" value="1"/>
</dbReference>
<dbReference type="InterPro" id="IPR036779">
    <property type="entry name" value="LysM_dom_sf"/>
</dbReference>
<dbReference type="SUPFAM" id="SSF54106">
    <property type="entry name" value="LysM domain"/>
    <property type="match status" value="1"/>
</dbReference>
<reference evidence="2 3" key="1">
    <citation type="submission" date="2022-04" db="EMBL/GenBank/DDBJ databases">
        <title>Positive selection, recombination, and allopatry shape intraspecific diversity of widespread and dominant cyanobacteria.</title>
        <authorList>
            <person name="Wei J."/>
            <person name="Shu W."/>
            <person name="Hu C."/>
        </authorList>
    </citation>
    <scope>NUCLEOTIDE SEQUENCE [LARGE SCALE GENOMIC DNA]</scope>
    <source>
        <strain evidence="2 3">GB2-A4</strain>
    </source>
</reference>